<name>A0AAV4RYY7_9ARAC</name>
<comment type="caution">
    <text evidence="1">The sequence shown here is derived from an EMBL/GenBank/DDBJ whole genome shotgun (WGS) entry which is preliminary data.</text>
</comment>
<evidence type="ECO:0000313" key="2">
    <source>
        <dbReference type="Proteomes" id="UP001054837"/>
    </source>
</evidence>
<dbReference type="Proteomes" id="UP001054837">
    <property type="component" value="Unassembled WGS sequence"/>
</dbReference>
<accession>A0AAV4RYY7</accession>
<reference evidence="1 2" key="1">
    <citation type="submission" date="2021-06" db="EMBL/GenBank/DDBJ databases">
        <title>Caerostris darwini draft genome.</title>
        <authorList>
            <person name="Kono N."/>
            <person name="Arakawa K."/>
        </authorList>
    </citation>
    <scope>NUCLEOTIDE SEQUENCE [LARGE SCALE GENOMIC DNA]</scope>
</reference>
<keyword evidence="2" id="KW-1185">Reference proteome</keyword>
<protein>
    <submittedName>
        <fullName evidence="1">Uncharacterized protein</fullName>
    </submittedName>
</protein>
<evidence type="ECO:0000313" key="1">
    <source>
        <dbReference type="EMBL" id="GIY26650.1"/>
    </source>
</evidence>
<dbReference type="AlphaFoldDB" id="A0AAV4RYY7"/>
<dbReference type="EMBL" id="BPLQ01006962">
    <property type="protein sequence ID" value="GIY26650.1"/>
    <property type="molecule type" value="Genomic_DNA"/>
</dbReference>
<gene>
    <name evidence="1" type="ORF">CDAR_29211</name>
</gene>
<sequence length="83" mass="9595">MDLILEKIKEQNFENKQEGKSNIRFRSKVTMPAGQLPLEVLLRTGIATDAHHRSKWRTKVIMLGADLPAVTRRSRVYVIYSSR</sequence>
<proteinExistence type="predicted"/>
<organism evidence="1 2">
    <name type="scientific">Caerostris darwini</name>
    <dbReference type="NCBI Taxonomy" id="1538125"/>
    <lineage>
        <taxon>Eukaryota</taxon>
        <taxon>Metazoa</taxon>
        <taxon>Ecdysozoa</taxon>
        <taxon>Arthropoda</taxon>
        <taxon>Chelicerata</taxon>
        <taxon>Arachnida</taxon>
        <taxon>Araneae</taxon>
        <taxon>Araneomorphae</taxon>
        <taxon>Entelegynae</taxon>
        <taxon>Araneoidea</taxon>
        <taxon>Araneidae</taxon>
        <taxon>Caerostris</taxon>
    </lineage>
</organism>